<protein>
    <submittedName>
        <fullName evidence="4">S-layer homology domain-containing protein</fullName>
    </submittedName>
</protein>
<dbReference type="RefSeq" id="WP_249313825.1">
    <property type="nucleotide sequence ID" value="NZ_JACRSU010000006.1"/>
</dbReference>
<keyword evidence="5" id="KW-1185">Reference proteome</keyword>
<evidence type="ECO:0000313" key="5">
    <source>
        <dbReference type="Proteomes" id="UP000611762"/>
    </source>
</evidence>
<evidence type="ECO:0000256" key="2">
    <source>
        <dbReference type="SAM" id="Phobius"/>
    </source>
</evidence>
<gene>
    <name evidence="4" type="ORF">H8698_12730</name>
</gene>
<dbReference type="InterPro" id="IPR051465">
    <property type="entry name" value="Cell_Envelope_Struct_Comp"/>
</dbReference>
<feature type="domain" description="SLH" evidence="3">
    <location>
        <begin position="160"/>
        <end position="222"/>
    </location>
</feature>
<dbReference type="Proteomes" id="UP000611762">
    <property type="component" value="Unassembled WGS sequence"/>
</dbReference>
<accession>A0A926DMQ3</accession>
<dbReference type="Pfam" id="PF01832">
    <property type="entry name" value="Glucosaminidase"/>
    <property type="match status" value="1"/>
</dbReference>
<reference evidence="4" key="1">
    <citation type="submission" date="2020-08" db="EMBL/GenBank/DDBJ databases">
        <title>Genome public.</title>
        <authorList>
            <person name="Liu C."/>
            <person name="Sun Q."/>
        </authorList>
    </citation>
    <scope>NUCLEOTIDE SEQUENCE</scope>
    <source>
        <strain evidence="4">H8</strain>
    </source>
</reference>
<evidence type="ECO:0000313" key="4">
    <source>
        <dbReference type="EMBL" id="MBC8541840.1"/>
    </source>
</evidence>
<dbReference type="AlphaFoldDB" id="A0A926DMQ3"/>
<feature type="transmembrane region" description="Helical" evidence="2">
    <location>
        <begin position="5"/>
        <end position="24"/>
    </location>
</feature>
<evidence type="ECO:0000259" key="3">
    <source>
        <dbReference type="PROSITE" id="PS51272"/>
    </source>
</evidence>
<feature type="domain" description="SLH" evidence="3">
    <location>
        <begin position="30"/>
        <end position="93"/>
    </location>
</feature>
<dbReference type="PROSITE" id="PS51272">
    <property type="entry name" value="SLH"/>
    <property type="match status" value="2"/>
</dbReference>
<proteinExistence type="predicted"/>
<comment type="caution">
    <text evidence="4">The sequence shown here is derived from an EMBL/GenBank/DDBJ whole genome shotgun (WGS) entry which is preliminary data.</text>
</comment>
<dbReference type="Gene3D" id="1.10.530.10">
    <property type="match status" value="1"/>
</dbReference>
<dbReference type="GO" id="GO:0004040">
    <property type="term" value="F:amidase activity"/>
    <property type="evidence" value="ECO:0007669"/>
    <property type="project" value="InterPro"/>
</dbReference>
<keyword evidence="2" id="KW-1133">Transmembrane helix</keyword>
<keyword evidence="2" id="KW-0472">Membrane</keyword>
<keyword evidence="2" id="KW-0812">Transmembrane</keyword>
<dbReference type="InterPro" id="IPR002901">
    <property type="entry name" value="MGlyc_endo_b_GlcNAc-like_dom"/>
</dbReference>
<dbReference type="InterPro" id="IPR001119">
    <property type="entry name" value="SLH_dom"/>
</dbReference>
<dbReference type="EMBL" id="JACRSU010000006">
    <property type="protein sequence ID" value="MBC8541840.1"/>
    <property type="molecule type" value="Genomic_DNA"/>
</dbReference>
<evidence type="ECO:0000256" key="1">
    <source>
        <dbReference type="ARBA" id="ARBA00022737"/>
    </source>
</evidence>
<organism evidence="4 5">
    <name type="scientific">Congzhengia minquanensis</name>
    <dbReference type="NCBI Taxonomy" id="2763657"/>
    <lineage>
        <taxon>Bacteria</taxon>
        <taxon>Bacillati</taxon>
        <taxon>Bacillota</taxon>
        <taxon>Clostridia</taxon>
        <taxon>Eubacteriales</taxon>
        <taxon>Oscillospiraceae</taxon>
        <taxon>Congzhengia</taxon>
    </lineage>
</organism>
<keyword evidence="1" id="KW-0677">Repeat</keyword>
<name>A0A926DMQ3_9FIRM</name>
<dbReference type="PANTHER" id="PTHR43308:SF5">
    <property type="entry name" value="S-LAYER PROTEIN _ PEPTIDOGLYCAN ENDO-BETA-N-ACETYLGLUCOSAMINIDASE"/>
    <property type="match status" value="1"/>
</dbReference>
<dbReference type="PANTHER" id="PTHR43308">
    <property type="entry name" value="OUTER MEMBRANE PROTEIN ALPHA-RELATED"/>
    <property type="match status" value="1"/>
</dbReference>
<sequence length="391" mass="43244">MQKKIIYLCFVITVFITMNFHAIAGNNSKNNSFVDIDANFSWAEEAIDELVKRGVLSGMDGKSFAPSSAVTKEQFAKMLVLALDIELIEGADTGYSDVAKDRWSASYINTAKNYLADDSFGSGNFNPAENYTREKCAYAVSMALGIGSDEKNLLDKNIISSNFTDGSDITSSLTTPVAIAAERGIVKGADGLLRPKGDVTRAEAAVILYRAINYKDRNSQNLYITQTPIVGESKVTLEQAKKWAQNNGAHQRFIDIADYYWKYGEITGMRPEILYGQAAKETAFGKYTGQVKPEQNNWAGIKIKNPSGDKPEDHETFATPDDGVRAHFNHMSQYTGIAPVGEPHDRYYVLNSMAWRGTVKNVEQLGGKWAPDVTYGYSIVVNLLRPMENTK</sequence>
<dbReference type="Pfam" id="PF00395">
    <property type="entry name" value="SLH"/>
    <property type="match status" value="2"/>
</dbReference>